<feature type="compositionally biased region" description="Polar residues" evidence="3">
    <location>
        <begin position="139"/>
        <end position="151"/>
    </location>
</feature>
<feature type="compositionally biased region" description="Polar residues" evidence="3">
    <location>
        <begin position="394"/>
        <end position="415"/>
    </location>
</feature>
<keyword evidence="6" id="KW-1185">Reference proteome</keyword>
<dbReference type="SMART" id="SM00397">
    <property type="entry name" value="t_SNARE"/>
    <property type="match status" value="2"/>
</dbReference>
<dbReference type="AlphaFoldDB" id="A0AAV5S286"/>
<feature type="compositionally biased region" description="Low complexity" evidence="3">
    <location>
        <begin position="213"/>
        <end position="228"/>
    </location>
</feature>
<dbReference type="GO" id="GO:0005886">
    <property type="term" value="C:plasma membrane"/>
    <property type="evidence" value="ECO:0007669"/>
    <property type="project" value="TreeGrafter"/>
</dbReference>
<feature type="domain" description="T-SNARE coiled-coil homology" evidence="4">
    <location>
        <begin position="820"/>
        <end position="882"/>
    </location>
</feature>
<dbReference type="CDD" id="cd15886">
    <property type="entry name" value="SNARE_SEC9N"/>
    <property type="match status" value="1"/>
</dbReference>
<feature type="compositionally biased region" description="Basic and acidic residues" evidence="3">
    <location>
        <begin position="86"/>
        <end position="104"/>
    </location>
</feature>
<feature type="compositionally biased region" description="Low complexity" evidence="3">
    <location>
        <begin position="302"/>
        <end position="334"/>
    </location>
</feature>
<dbReference type="Proteomes" id="UP001377567">
    <property type="component" value="Unassembled WGS sequence"/>
</dbReference>
<organism evidence="5 6">
    <name type="scientific">Maudiozyma humilis</name>
    <name type="common">Sour dough yeast</name>
    <name type="synonym">Kazachstania humilis</name>
    <dbReference type="NCBI Taxonomy" id="51915"/>
    <lineage>
        <taxon>Eukaryota</taxon>
        <taxon>Fungi</taxon>
        <taxon>Dikarya</taxon>
        <taxon>Ascomycota</taxon>
        <taxon>Saccharomycotina</taxon>
        <taxon>Saccharomycetes</taxon>
        <taxon>Saccharomycetales</taxon>
        <taxon>Saccharomycetaceae</taxon>
        <taxon>Maudiozyma</taxon>
    </lineage>
</organism>
<feature type="coiled-coil region" evidence="2">
    <location>
        <begin position="844"/>
        <end position="871"/>
    </location>
</feature>
<dbReference type="Gene3D" id="1.20.5.110">
    <property type="match status" value="2"/>
</dbReference>
<dbReference type="SUPFAM" id="SSF58038">
    <property type="entry name" value="SNARE fusion complex"/>
    <property type="match status" value="2"/>
</dbReference>
<feature type="compositionally biased region" description="Basic residues" evidence="3">
    <location>
        <begin position="105"/>
        <end position="120"/>
    </location>
</feature>
<dbReference type="PANTHER" id="PTHR19305:SF9">
    <property type="entry name" value="SYNAPTOSOMAL-ASSOCIATED PROTEIN 29"/>
    <property type="match status" value="1"/>
</dbReference>
<feature type="compositionally biased region" description="Polar residues" evidence="3">
    <location>
        <begin position="290"/>
        <end position="301"/>
    </location>
</feature>
<dbReference type="PANTHER" id="PTHR19305">
    <property type="entry name" value="SYNAPTOSOMAL ASSOCIATED PROTEIN"/>
    <property type="match status" value="1"/>
</dbReference>
<dbReference type="GO" id="GO:0019905">
    <property type="term" value="F:syntaxin binding"/>
    <property type="evidence" value="ECO:0007669"/>
    <property type="project" value="TreeGrafter"/>
</dbReference>
<comment type="similarity">
    <text evidence="1">Belongs to the SNAP-25 family.</text>
</comment>
<dbReference type="GO" id="GO:0006887">
    <property type="term" value="P:exocytosis"/>
    <property type="evidence" value="ECO:0007669"/>
    <property type="project" value="TreeGrafter"/>
</dbReference>
<feature type="region of interest" description="Disordered" evidence="3">
    <location>
        <begin position="75"/>
        <end position="416"/>
    </location>
</feature>
<comment type="caution">
    <text evidence="5">The sequence shown here is derived from an EMBL/GenBank/DDBJ whole genome shotgun (WGS) entry which is preliminary data.</text>
</comment>
<feature type="region of interest" description="Disordered" evidence="3">
    <location>
        <begin position="608"/>
        <end position="628"/>
    </location>
</feature>
<keyword evidence="2" id="KW-0175">Coiled coil</keyword>
<feature type="region of interest" description="Disordered" evidence="3">
    <location>
        <begin position="453"/>
        <end position="522"/>
    </location>
</feature>
<dbReference type="GO" id="GO:0005484">
    <property type="term" value="F:SNAP receptor activity"/>
    <property type="evidence" value="ECO:0007669"/>
    <property type="project" value="TreeGrafter"/>
</dbReference>
<feature type="compositionally biased region" description="Polar residues" evidence="3">
    <location>
        <begin position="235"/>
        <end position="256"/>
    </location>
</feature>
<accession>A0AAV5S286</accession>
<sequence length="883" mass="97058">MKVHVKSFLAKRGIRPPEEDTLEQNRINLSDEGYTVKDPTRNRKEKFAAYGQFAKDKNPHKFFAPPGYEDFAIQKQQEEADAVQRAQDERDAHELEKKEAAEKKKEKKKRGLFGRKKSSKKEKEAEEAAAAAAAAKAAQSTYDPYAVTNSAEVVADPYRTGNSTNLDVYNNTARESTQRATSMDPYSSFNDQRAGSQDPYGSSSRAQSADPYGGSQSSDPYGSGSSSSKNRDPYGSSQSKDPYGSQSKDPYGSQSKDPYSSQSKDPYSSQSKDPYGASYNSDPYGGGASDFNSAPSQAPRGNTSRSNSFNSTSNASSDPYAGYTNNTTANYSNNKSPMKAPANTYNRSAQPTPADPTDDLNYSGASSDRASAYKEDRSPVRSRNAPRASAGPMASSTRGAPQQRPTELNNYNAYTIPSPPMPQASIGGGGGMAAGGSKNPYASLRNDNYNSVGGTKSANPYGAPDAGVGYGSKRTANPYSTARAPSTQRSMRRPQTNQSMDLNRTATNDLNRTMTSNTTDLNATPSIMGGVVGASTGASAYGSAGLDLNDTPSMYGGAATTAAADMSDDLNADDGQRAQQQMQQLDLNATDDQRTQYGADDSFTFENQMQQQQSQMDPNGYNDDLNAEVDTDRGYKTFEEIQREEEQRQQEEEDNAVDELKQQIKFTKQSSVASTRNTLKMAQEAEMSGMNTLGLLGHQSEKLNNVERNLDLMNVQNSIADEKVSELQKLNRSLWAVHVSNPFNSKRRKQEREEKIKNKKIEEKAIMDQTNQGIIESTNRIENAMNDNVRNISDVRDRYERKDILNRAQKYQFENDSEDDEMEVEIDRNLDKIQQVSGRLKKLAQAAGAEIDSQQERIKHIEDNTDDLDIKIHVNTTKLSTIK</sequence>
<feature type="compositionally biased region" description="Low complexity" evidence="3">
    <location>
        <begin position="257"/>
        <end position="274"/>
    </location>
</feature>
<evidence type="ECO:0000313" key="6">
    <source>
        <dbReference type="Proteomes" id="UP001377567"/>
    </source>
</evidence>
<dbReference type="InterPro" id="IPR000727">
    <property type="entry name" value="T_SNARE_dom"/>
</dbReference>
<name>A0AAV5S286_MAUHU</name>
<evidence type="ECO:0000256" key="2">
    <source>
        <dbReference type="SAM" id="Coils"/>
    </source>
</evidence>
<feature type="region of interest" description="Disordered" evidence="3">
    <location>
        <begin position="1"/>
        <end position="26"/>
    </location>
</feature>
<dbReference type="CDD" id="cd15857">
    <property type="entry name" value="SNARE_SEC9C"/>
    <property type="match status" value="1"/>
</dbReference>
<gene>
    <name evidence="5" type="ORF">DAKH74_044440</name>
</gene>
<evidence type="ECO:0000259" key="4">
    <source>
        <dbReference type="PROSITE" id="PS50192"/>
    </source>
</evidence>
<feature type="compositionally biased region" description="Low complexity" evidence="3">
    <location>
        <begin position="128"/>
        <end position="138"/>
    </location>
</feature>
<evidence type="ECO:0000256" key="3">
    <source>
        <dbReference type="SAM" id="MobiDB-lite"/>
    </source>
</evidence>
<evidence type="ECO:0000256" key="1">
    <source>
        <dbReference type="ARBA" id="ARBA00009480"/>
    </source>
</evidence>
<dbReference type="PROSITE" id="PS50192">
    <property type="entry name" value="T_SNARE"/>
    <property type="match status" value="1"/>
</dbReference>
<dbReference type="GO" id="GO:0006906">
    <property type="term" value="P:vesicle fusion"/>
    <property type="evidence" value="ECO:0007669"/>
    <property type="project" value="TreeGrafter"/>
</dbReference>
<reference evidence="5 6" key="1">
    <citation type="journal article" date="2023" name="Elife">
        <title>Identification of key yeast species and microbe-microbe interactions impacting larval growth of Drosophila in the wild.</title>
        <authorList>
            <person name="Mure A."/>
            <person name="Sugiura Y."/>
            <person name="Maeda R."/>
            <person name="Honda K."/>
            <person name="Sakurai N."/>
            <person name="Takahashi Y."/>
            <person name="Watada M."/>
            <person name="Katoh T."/>
            <person name="Gotoh A."/>
            <person name="Gotoh Y."/>
            <person name="Taniguchi I."/>
            <person name="Nakamura K."/>
            <person name="Hayashi T."/>
            <person name="Katayama T."/>
            <person name="Uemura T."/>
            <person name="Hattori Y."/>
        </authorList>
    </citation>
    <scope>NUCLEOTIDE SEQUENCE [LARGE SCALE GENOMIC DNA]</scope>
    <source>
        <strain evidence="5 6">KH-74</strain>
    </source>
</reference>
<proteinExistence type="inferred from homology"/>
<feature type="compositionally biased region" description="Polar residues" evidence="3">
    <location>
        <begin position="474"/>
        <end position="522"/>
    </location>
</feature>
<protein>
    <submittedName>
        <fullName evidence="5">Sec9 protein</fullName>
    </submittedName>
</protein>
<evidence type="ECO:0000313" key="5">
    <source>
        <dbReference type="EMBL" id="GMM57828.1"/>
    </source>
</evidence>
<dbReference type="EMBL" id="BTGD01000016">
    <property type="protein sequence ID" value="GMM57828.1"/>
    <property type="molecule type" value="Genomic_DNA"/>
</dbReference>
<feature type="coiled-coil region" evidence="2">
    <location>
        <begin position="641"/>
        <end position="670"/>
    </location>
</feature>
<feature type="compositionally biased region" description="Polar residues" evidence="3">
    <location>
        <begin position="160"/>
        <end position="207"/>
    </location>
</feature>
<dbReference type="GO" id="GO:0031201">
    <property type="term" value="C:SNARE complex"/>
    <property type="evidence" value="ECO:0007669"/>
    <property type="project" value="TreeGrafter"/>
</dbReference>